<gene>
    <name evidence="8" type="ORF">HK099_002372</name>
</gene>
<comment type="subcellular location">
    <subcellularLocation>
        <location evidence="1">Nucleus</location>
    </subcellularLocation>
</comment>
<sequence length="266" mass="29484">MIFDSDGDEFFKTGIFSDCEISEFDSFLNTVSNESLASNSETSPPFQTTGTCNSLSMLNDSLSVLGDSPPSVKDSPTHFSDCSVVSSDSISHSDSGLESPYSSITYLPSPPSEFLQYTPMFLPTKDTHLTMSSVVSLDATHSLYSTRPNTTSSTKRKRSNSMKSANDLQPQQYPRLKILKPPKDLLTEKQKKSNHIVSEKKRRSNIKAGFDQLTDLVPELSNGVHRSEAEILKICAEYIEELLEQQQDLNLQLASNSIIKMTALKH</sequence>
<name>A0AAD5TTI8_9FUNG</name>
<dbReference type="GO" id="GO:0005634">
    <property type="term" value="C:nucleus"/>
    <property type="evidence" value="ECO:0007669"/>
    <property type="project" value="UniProtKB-SubCell"/>
</dbReference>
<dbReference type="GO" id="GO:0046983">
    <property type="term" value="F:protein dimerization activity"/>
    <property type="evidence" value="ECO:0007669"/>
    <property type="project" value="InterPro"/>
</dbReference>
<keyword evidence="9" id="KW-1185">Reference proteome</keyword>
<evidence type="ECO:0000256" key="5">
    <source>
        <dbReference type="ARBA" id="ARBA00023242"/>
    </source>
</evidence>
<evidence type="ECO:0000259" key="7">
    <source>
        <dbReference type="PROSITE" id="PS50888"/>
    </source>
</evidence>
<feature type="domain" description="BHLH" evidence="7">
    <location>
        <begin position="190"/>
        <end position="242"/>
    </location>
</feature>
<dbReference type="GO" id="GO:0000978">
    <property type="term" value="F:RNA polymerase II cis-regulatory region sequence-specific DNA binding"/>
    <property type="evidence" value="ECO:0007669"/>
    <property type="project" value="TreeGrafter"/>
</dbReference>
<dbReference type="PANTHER" id="PTHR15741:SF27">
    <property type="entry name" value="TRANSCRIPTION FACTOR AP-4"/>
    <property type="match status" value="1"/>
</dbReference>
<dbReference type="EMBL" id="JADGJW010001780">
    <property type="protein sequence ID" value="KAJ3201117.1"/>
    <property type="molecule type" value="Genomic_DNA"/>
</dbReference>
<feature type="region of interest" description="Disordered" evidence="6">
    <location>
        <begin position="144"/>
        <end position="175"/>
    </location>
</feature>
<dbReference type="Proteomes" id="UP001211065">
    <property type="component" value="Unassembled WGS sequence"/>
</dbReference>
<evidence type="ECO:0000256" key="2">
    <source>
        <dbReference type="ARBA" id="ARBA00023015"/>
    </source>
</evidence>
<keyword evidence="3" id="KW-0238">DNA-binding</keyword>
<accession>A0AAD5TTI8</accession>
<keyword evidence="2" id="KW-0805">Transcription regulation</keyword>
<dbReference type="InterPro" id="IPR011598">
    <property type="entry name" value="bHLH_dom"/>
</dbReference>
<dbReference type="PROSITE" id="PS50888">
    <property type="entry name" value="BHLH"/>
    <property type="match status" value="1"/>
</dbReference>
<evidence type="ECO:0000313" key="8">
    <source>
        <dbReference type="EMBL" id="KAJ3201117.1"/>
    </source>
</evidence>
<evidence type="ECO:0000256" key="6">
    <source>
        <dbReference type="SAM" id="MobiDB-lite"/>
    </source>
</evidence>
<proteinExistence type="predicted"/>
<dbReference type="SUPFAM" id="SSF47459">
    <property type="entry name" value="HLH, helix-loop-helix DNA-binding domain"/>
    <property type="match status" value="1"/>
</dbReference>
<evidence type="ECO:0000256" key="3">
    <source>
        <dbReference type="ARBA" id="ARBA00023125"/>
    </source>
</evidence>
<organism evidence="8 9">
    <name type="scientific">Clydaea vesicula</name>
    <dbReference type="NCBI Taxonomy" id="447962"/>
    <lineage>
        <taxon>Eukaryota</taxon>
        <taxon>Fungi</taxon>
        <taxon>Fungi incertae sedis</taxon>
        <taxon>Chytridiomycota</taxon>
        <taxon>Chytridiomycota incertae sedis</taxon>
        <taxon>Chytridiomycetes</taxon>
        <taxon>Lobulomycetales</taxon>
        <taxon>Lobulomycetaceae</taxon>
        <taxon>Clydaea</taxon>
    </lineage>
</organism>
<evidence type="ECO:0000256" key="4">
    <source>
        <dbReference type="ARBA" id="ARBA00023163"/>
    </source>
</evidence>
<dbReference type="Gene3D" id="4.10.280.10">
    <property type="entry name" value="Helix-loop-helix DNA-binding domain"/>
    <property type="match status" value="1"/>
</dbReference>
<keyword evidence="4" id="KW-0804">Transcription</keyword>
<dbReference type="GO" id="GO:0000981">
    <property type="term" value="F:DNA-binding transcription factor activity, RNA polymerase II-specific"/>
    <property type="evidence" value="ECO:0007669"/>
    <property type="project" value="TreeGrafter"/>
</dbReference>
<dbReference type="AlphaFoldDB" id="A0AAD5TTI8"/>
<protein>
    <recommendedName>
        <fullName evidence="7">BHLH domain-containing protein</fullName>
    </recommendedName>
</protein>
<dbReference type="InterPro" id="IPR052207">
    <property type="entry name" value="Max-like/E-box_TFs"/>
</dbReference>
<dbReference type="PANTHER" id="PTHR15741">
    <property type="entry name" value="BASIC HELIX-LOOP-HELIX ZIP TRANSCRIPTION FACTOR"/>
    <property type="match status" value="1"/>
</dbReference>
<evidence type="ECO:0000313" key="9">
    <source>
        <dbReference type="Proteomes" id="UP001211065"/>
    </source>
</evidence>
<dbReference type="InterPro" id="IPR036638">
    <property type="entry name" value="HLH_DNA-bd_sf"/>
</dbReference>
<evidence type="ECO:0000256" key="1">
    <source>
        <dbReference type="ARBA" id="ARBA00004123"/>
    </source>
</evidence>
<comment type="caution">
    <text evidence="8">The sequence shown here is derived from an EMBL/GenBank/DDBJ whole genome shotgun (WGS) entry which is preliminary data.</text>
</comment>
<dbReference type="Pfam" id="PF00010">
    <property type="entry name" value="HLH"/>
    <property type="match status" value="1"/>
</dbReference>
<keyword evidence="5" id="KW-0539">Nucleus</keyword>
<dbReference type="SMART" id="SM00353">
    <property type="entry name" value="HLH"/>
    <property type="match status" value="1"/>
</dbReference>
<reference evidence="8" key="1">
    <citation type="submission" date="2020-05" db="EMBL/GenBank/DDBJ databases">
        <title>Phylogenomic resolution of chytrid fungi.</title>
        <authorList>
            <person name="Stajich J.E."/>
            <person name="Amses K."/>
            <person name="Simmons R."/>
            <person name="Seto K."/>
            <person name="Myers J."/>
            <person name="Bonds A."/>
            <person name="Quandt C.A."/>
            <person name="Barry K."/>
            <person name="Liu P."/>
            <person name="Grigoriev I."/>
            <person name="Longcore J.E."/>
            <person name="James T.Y."/>
        </authorList>
    </citation>
    <scope>NUCLEOTIDE SEQUENCE</scope>
    <source>
        <strain evidence="8">JEL0476</strain>
    </source>
</reference>